<dbReference type="AlphaFoldDB" id="A0A285VE55"/>
<dbReference type="Gene3D" id="3.40.390.10">
    <property type="entry name" value="Collagenase (Catalytic Domain)"/>
    <property type="match status" value="1"/>
</dbReference>
<evidence type="ECO:0000313" key="7">
    <source>
        <dbReference type="EMBL" id="SOC52350.1"/>
    </source>
</evidence>
<dbReference type="Pfam" id="PF00413">
    <property type="entry name" value="Peptidase_M10"/>
    <property type="match status" value="1"/>
</dbReference>
<proteinExistence type="predicted"/>
<evidence type="ECO:0000256" key="5">
    <source>
        <dbReference type="SAM" id="MobiDB-lite"/>
    </source>
</evidence>
<dbReference type="Proteomes" id="UP000219435">
    <property type="component" value="Unassembled WGS sequence"/>
</dbReference>
<organism evidence="7 8">
    <name type="scientific">Blastococcus aggregatus</name>
    <dbReference type="NCBI Taxonomy" id="38502"/>
    <lineage>
        <taxon>Bacteria</taxon>
        <taxon>Bacillati</taxon>
        <taxon>Actinomycetota</taxon>
        <taxon>Actinomycetes</taxon>
        <taxon>Geodermatophilales</taxon>
        <taxon>Geodermatophilaceae</taxon>
        <taxon>Blastococcus</taxon>
    </lineage>
</organism>
<accession>A0A285VE55</accession>
<evidence type="ECO:0000259" key="6">
    <source>
        <dbReference type="Pfam" id="PF00413"/>
    </source>
</evidence>
<evidence type="ECO:0000256" key="3">
    <source>
        <dbReference type="ARBA" id="ARBA00022801"/>
    </source>
</evidence>
<gene>
    <name evidence="7" type="ORF">SAMN05660748_4042</name>
</gene>
<keyword evidence="2" id="KW-0479">Metal-binding</keyword>
<dbReference type="GO" id="GO:0006508">
    <property type="term" value="P:proteolysis"/>
    <property type="evidence" value="ECO:0007669"/>
    <property type="project" value="UniProtKB-KW"/>
</dbReference>
<reference evidence="8" key="1">
    <citation type="submission" date="2017-08" db="EMBL/GenBank/DDBJ databases">
        <authorList>
            <person name="Varghese N."/>
            <person name="Submissions S."/>
        </authorList>
    </citation>
    <scope>NUCLEOTIDE SEQUENCE [LARGE SCALE GENOMIC DNA]</scope>
    <source>
        <strain evidence="8">DSM 4725</strain>
    </source>
</reference>
<dbReference type="InterPro" id="IPR001818">
    <property type="entry name" value="Pept_M10_metallopeptidase"/>
</dbReference>
<keyword evidence="3" id="KW-0378">Hydrolase</keyword>
<dbReference type="SUPFAM" id="SSF55486">
    <property type="entry name" value="Metalloproteases ('zincins'), catalytic domain"/>
    <property type="match status" value="1"/>
</dbReference>
<keyword evidence="8" id="KW-1185">Reference proteome</keyword>
<feature type="region of interest" description="Disordered" evidence="5">
    <location>
        <begin position="30"/>
        <end position="72"/>
    </location>
</feature>
<dbReference type="PRINTS" id="PR00138">
    <property type="entry name" value="MATRIXIN"/>
</dbReference>
<dbReference type="InterPro" id="IPR024079">
    <property type="entry name" value="MetalloPept_cat_dom_sf"/>
</dbReference>
<dbReference type="EMBL" id="OBQI01000006">
    <property type="protein sequence ID" value="SOC52350.1"/>
    <property type="molecule type" value="Genomic_DNA"/>
</dbReference>
<dbReference type="InterPro" id="IPR021190">
    <property type="entry name" value="Pept_M10A"/>
</dbReference>
<evidence type="ECO:0000256" key="4">
    <source>
        <dbReference type="ARBA" id="ARBA00022833"/>
    </source>
</evidence>
<keyword evidence="4" id="KW-0862">Zinc</keyword>
<feature type="compositionally biased region" description="Pro residues" evidence="5">
    <location>
        <begin position="33"/>
        <end position="43"/>
    </location>
</feature>
<keyword evidence="1" id="KW-0645">Protease</keyword>
<protein>
    <submittedName>
        <fullName evidence="7">Matrixin</fullName>
    </submittedName>
</protein>
<evidence type="ECO:0000256" key="2">
    <source>
        <dbReference type="ARBA" id="ARBA00022723"/>
    </source>
</evidence>
<dbReference type="GO" id="GO:0031012">
    <property type="term" value="C:extracellular matrix"/>
    <property type="evidence" value="ECO:0007669"/>
    <property type="project" value="InterPro"/>
</dbReference>
<feature type="compositionally biased region" description="Basic and acidic residues" evidence="5">
    <location>
        <begin position="44"/>
        <end position="57"/>
    </location>
</feature>
<dbReference type="GO" id="GO:0008270">
    <property type="term" value="F:zinc ion binding"/>
    <property type="evidence" value="ECO:0007669"/>
    <property type="project" value="InterPro"/>
</dbReference>
<name>A0A285VE55_9ACTN</name>
<evidence type="ECO:0000313" key="8">
    <source>
        <dbReference type="Proteomes" id="UP000219435"/>
    </source>
</evidence>
<sequence length="271" mass="28044">MLVLLLAVLGAGVLGGPGGLPWAVQVTAQPDVLPEPPPPPPVPEKPRDRPTPGREAADVPLGVPQPPPPQGGTHAFTALQADGVTPVAYDPCRPIHYVVNGLGAPPGGEPLVHAAVARIAEVTGLRFVHDGASDELLLPDRPVYQPERYGDRWAPVLIAWQTEQEEPALAGDVVGQAGSAGVSLGGGPTVYVTGTVALDAPQITPVLERRSGRAVVEAIVLHELGHLVGLAHVDDATQLMYPEVQSELTELATGDLTGLARLGAGRCVPEL</sequence>
<dbReference type="GO" id="GO:0004222">
    <property type="term" value="F:metalloendopeptidase activity"/>
    <property type="evidence" value="ECO:0007669"/>
    <property type="project" value="InterPro"/>
</dbReference>
<feature type="domain" description="Peptidase M10 metallopeptidase" evidence="6">
    <location>
        <begin position="192"/>
        <end position="261"/>
    </location>
</feature>
<evidence type="ECO:0000256" key="1">
    <source>
        <dbReference type="ARBA" id="ARBA00022670"/>
    </source>
</evidence>